<proteinExistence type="predicted"/>
<name>A0A9J7AWB8_9PROT</name>
<evidence type="ECO:0000256" key="1">
    <source>
        <dbReference type="SAM" id="MobiDB-lite"/>
    </source>
</evidence>
<evidence type="ECO:0000256" key="2">
    <source>
        <dbReference type="SAM" id="SignalP"/>
    </source>
</evidence>
<feature type="domain" description="FecR protein" evidence="3">
    <location>
        <begin position="58"/>
        <end position="157"/>
    </location>
</feature>
<evidence type="ECO:0000313" key="5">
    <source>
        <dbReference type="Proteomes" id="UP001060336"/>
    </source>
</evidence>
<organism evidence="4 5">
    <name type="scientific">Nisaea acidiphila</name>
    <dbReference type="NCBI Taxonomy" id="1862145"/>
    <lineage>
        <taxon>Bacteria</taxon>
        <taxon>Pseudomonadati</taxon>
        <taxon>Pseudomonadota</taxon>
        <taxon>Alphaproteobacteria</taxon>
        <taxon>Rhodospirillales</taxon>
        <taxon>Thalassobaculaceae</taxon>
        <taxon>Nisaea</taxon>
    </lineage>
</organism>
<evidence type="ECO:0000313" key="4">
    <source>
        <dbReference type="EMBL" id="UUX50564.1"/>
    </source>
</evidence>
<sequence>MKRIAAALVLACILSQVPIAHAAVGIVSLVKVWGYKQEPSATNWEALYRRDAVEMNQRLRTPDGGALHVRFVDDTELRLGSAAEVTIDRFVFDPSTGAGSLRAEMNKGMMRFITGRMAKEGVRIGTPTAVIGIRGTDFVIEVADDGTTTVAVYEGEVVITPRTGGDSETVAAGQNARVALNAAIVETHVAAPPPDEGLDDGAGHDGYADGNGGDGSDSGGGDSGGGC</sequence>
<feature type="compositionally biased region" description="Gly residues" evidence="1">
    <location>
        <begin position="209"/>
        <end position="227"/>
    </location>
</feature>
<feature type="region of interest" description="Disordered" evidence="1">
    <location>
        <begin position="190"/>
        <end position="227"/>
    </location>
</feature>
<keyword evidence="2" id="KW-0732">Signal</keyword>
<accession>A0A9J7AWB8</accession>
<dbReference type="RefSeq" id="WP_257769752.1">
    <property type="nucleotide sequence ID" value="NZ_CP102480.1"/>
</dbReference>
<dbReference type="Gene3D" id="2.60.120.1440">
    <property type="match status" value="1"/>
</dbReference>
<dbReference type="Proteomes" id="UP001060336">
    <property type="component" value="Chromosome"/>
</dbReference>
<dbReference type="AlphaFoldDB" id="A0A9J7AWB8"/>
<protein>
    <submittedName>
        <fullName evidence="4">FecR family protein</fullName>
    </submittedName>
</protein>
<evidence type="ECO:0000259" key="3">
    <source>
        <dbReference type="Pfam" id="PF04773"/>
    </source>
</evidence>
<dbReference type="Pfam" id="PF04773">
    <property type="entry name" value="FecR"/>
    <property type="match status" value="1"/>
</dbReference>
<dbReference type="InterPro" id="IPR006860">
    <property type="entry name" value="FecR"/>
</dbReference>
<dbReference type="EMBL" id="CP102480">
    <property type="protein sequence ID" value="UUX50564.1"/>
    <property type="molecule type" value="Genomic_DNA"/>
</dbReference>
<dbReference type="PANTHER" id="PTHR38731">
    <property type="entry name" value="LIPL45-RELATED LIPOPROTEIN-RELATED"/>
    <property type="match status" value="1"/>
</dbReference>
<feature type="chain" id="PRO_5039906976" evidence="2">
    <location>
        <begin position="23"/>
        <end position="227"/>
    </location>
</feature>
<feature type="signal peptide" evidence="2">
    <location>
        <begin position="1"/>
        <end position="22"/>
    </location>
</feature>
<reference evidence="4" key="1">
    <citation type="submission" date="2022-08" db="EMBL/GenBank/DDBJ databases">
        <title>Nisaea acidiphila sp. nov., isolated from a marine algal debris and emended description of the genus Nisaea Urios et al. 2008.</title>
        <authorList>
            <person name="Kwon K."/>
        </authorList>
    </citation>
    <scope>NUCLEOTIDE SEQUENCE</scope>
    <source>
        <strain evidence="4">MEBiC11861</strain>
    </source>
</reference>
<dbReference type="KEGG" id="naci:NUH88_02470"/>
<gene>
    <name evidence="4" type="ORF">NUH88_02470</name>
</gene>
<keyword evidence="5" id="KW-1185">Reference proteome</keyword>